<proteinExistence type="predicted"/>
<dbReference type="AlphaFoldDB" id="A0A3B1D9M8"/>
<protein>
    <submittedName>
        <fullName evidence="1">Uncharacterized protein</fullName>
    </submittedName>
</protein>
<sequence length="814" mass="90031">MSLDQIKQKLEKELNSGNLLIGKKVLGLSGIEGQFEQLLNTKKIKLTQVKNIQLKDLQISFSGKTTLFNIPSLEIFFILKEINNKIQLTFTADLVSSWKFKKTKPQPPAALRNSDSSLDNNLLEPLFTQLTIEKPTFIFSTYIYQHDVFNLQIKKGLSFVWVVDDSDPLNISAFAAPLKVKDSKLLFSTDLPGEIQFGTITFKQLRLDLSSRLSLDLPPSDSSLSIKGVLTAGTLVMDVEGRLEADDFNMMLSGEFRNMSINGFAALKHLTGINNLGSFLPQKLKAASDLTLKEIKFGFNPLSGTVTTVGLGISAIKEWSILPGLFEIKNILFLSEVKYPLDVDKRKVNIMIRGIMKIAGGDVGVTALMPDYSVYGELLAQQTIKLRRFIQEFAPGVQNVPQLDIDQLGFRIDPTGNVYSMQMGIASDWTIDLGVTNMVARQLFFNFSSSNGSFEGEIKGVFGLAGSDFLLTSKIPEFSISASLVNDQTISLKELFKELLKDHHAVLGKLPALNISEPKLSVTPKSGEFEFVGACHDTWNFPLGIASLDLTDISLRIKRTKISATKKQITADIKGRFSLDSTTFDMNVEKYGDANDWKFTAQIKENSPIDLTTFLTNFMPAGISLPAEMASLKIKEVELTMDLGTQDLSVKAKTVSQINFAALGSVKATDIEFQIKKKAHNSSKYYWRLKVSGQMNLANGFALQGALECYDDEQGTGFMFTPEMSTPIKIPLPLPQYKGEDICLNLMLGPLAIAGKNNKINFKAGVTVGFVNIPEFFDNIIADDITAAFEANEKAFSLVLDRVFEDAEFQIPPI</sequence>
<dbReference type="EMBL" id="UOGJ01000065">
    <property type="protein sequence ID" value="VAX35551.1"/>
    <property type="molecule type" value="Genomic_DNA"/>
</dbReference>
<organism evidence="1">
    <name type="scientific">hydrothermal vent metagenome</name>
    <dbReference type="NCBI Taxonomy" id="652676"/>
    <lineage>
        <taxon>unclassified sequences</taxon>
        <taxon>metagenomes</taxon>
        <taxon>ecological metagenomes</taxon>
    </lineage>
</organism>
<name>A0A3B1D9M8_9ZZZZ</name>
<gene>
    <name evidence="1" type="ORF">MNBD_UNCLBAC01-641</name>
</gene>
<reference evidence="1" key="1">
    <citation type="submission" date="2018-06" db="EMBL/GenBank/DDBJ databases">
        <authorList>
            <person name="Zhirakovskaya E."/>
        </authorList>
    </citation>
    <scope>NUCLEOTIDE SEQUENCE</scope>
</reference>
<accession>A0A3B1D9M8</accession>
<feature type="non-terminal residue" evidence="1">
    <location>
        <position position="814"/>
    </location>
</feature>
<evidence type="ECO:0000313" key="1">
    <source>
        <dbReference type="EMBL" id="VAX35551.1"/>
    </source>
</evidence>